<feature type="compositionally biased region" description="Low complexity" evidence="1">
    <location>
        <begin position="69"/>
        <end position="81"/>
    </location>
</feature>
<reference evidence="2 3" key="1">
    <citation type="submission" date="2021-01" db="EMBL/GenBank/DDBJ databases">
        <title>Cercospora kikuchii MAFF 305040 whole genome shotgun sequence.</title>
        <authorList>
            <person name="Kashiwa T."/>
            <person name="Suzuki T."/>
        </authorList>
    </citation>
    <scope>NUCLEOTIDE SEQUENCE [LARGE SCALE GENOMIC DNA]</scope>
    <source>
        <strain evidence="2 3">MAFF 305040</strain>
    </source>
</reference>
<dbReference type="Proteomes" id="UP000825890">
    <property type="component" value="Unassembled WGS sequence"/>
</dbReference>
<dbReference type="AlphaFoldDB" id="A0A9P3F721"/>
<gene>
    <name evidence="2" type="ORF">CKM354_000024800</name>
</gene>
<protein>
    <submittedName>
        <fullName evidence="2">Uncharacterized protein</fullName>
    </submittedName>
</protein>
<feature type="compositionally biased region" description="Polar residues" evidence="1">
    <location>
        <begin position="105"/>
        <end position="115"/>
    </location>
</feature>
<evidence type="ECO:0000313" key="2">
    <source>
        <dbReference type="EMBL" id="GIZ36781.1"/>
    </source>
</evidence>
<keyword evidence="3" id="KW-1185">Reference proteome</keyword>
<accession>A0A9P3F721</accession>
<dbReference type="RefSeq" id="XP_044651268.1">
    <property type="nucleotide sequence ID" value="XM_044795333.1"/>
</dbReference>
<comment type="caution">
    <text evidence="2">The sequence shown here is derived from an EMBL/GenBank/DDBJ whole genome shotgun (WGS) entry which is preliminary data.</text>
</comment>
<feature type="compositionally biased region" description="Basic and acidic residues" evidence="1">
    <location>
        <begin position="724"/>
        <end position="733"/>
    </location>
</feature>
<dbReference type="OrthoDB" id="3648721at2759"/>
<evidence type="ECO:0000256" key="1">
    <source>
        <dbReference type="SAM" id="MobiDB-lite"/>
    </source>
</evidence>
<evidence type="ECO:0000313" key="3">
    <source>
        <dbReference type="Proteomes" id="UP000825890"/>
    </source>
</evidence>
<feature type="compositionally biased region" description="Polar residues" evidence="1">
    <location>
        <begin position="173"/>
        <end position="208"/>
    </location>
</feature>
<proteinExistence type="predicted"/>
<feature type="compositionally biased region" description="Polar residues" evidence="1">
    <location>
        <begin position="122"/>
        <end position="154"/>
    </location>
</feature>
<feature type="region of interest" description="Disordered" evidence="1">
    <location>
        <begin position="693"/>
        <end position="733"/>
    </location>
</feature>
<feature type="compositionally biased region" description="Polar residues" evidence="1">
    <location>
        <begin position="230"/>
        <end position="241"/>
    </location>
</feature>
<feature type="compositionally biased region" description="Polar residues" evidence="1">
    <location>
        <begin position="45"/>
        <end position="68"/>
    </location>
</feature>
<name>A0A9P3F721_9PEZI</name>
<feature type="compositionally biased region" description="Low complexity" evidence="1">
    <location>
        <begin position="709"/>
        <end position="723"/>
    </location>
</feature>
<feature type="region of interest" description="Disordered" evidence="1">
    <location>
        <begin position="224"/>
        <end position="250"/>
    </location>
</feature>
<sequence>MAGQETQSGISVHYLESIARVAPNMTVADLVAMLHENDAADAREGTTSNTEASGMTKASVTSASQALQVSSTAADSSAVSVQGAPSTGHPPTDMPETEIQGDSRPVSQEGSSTEANDIPAVSATQYLDQPSDSSRQENTNSTQVLQSTTATTQPAFDDEDGGIELHAAGTPNAPDQTQSLPSTVSQSFATDSDATTGPVGNSLTAASSTDGAASLTQSLPAPVSAIPNATAGSTAGSSLQRPSGAPEMHHSSLEAYGDVSGDDLLQSNNGIGIHELFGARMLLIAATGKSYTEIFKILNNKLNVQGRKLKSSKVIDHRVANALRHIFHAFDDPTYQARKQDLSDAQNDPIRRQAYSQMLKNPATYTINPRAQCGECKNGKGPQQTGMPASQQSSPVLPAAGQLYHPFPALPSSSSATNDGAVDPSWSQFPQVPTPPVARVPRQKRKAKTSTDTAATNTISSVPAQSGRVKKAPSRKRAAAAAQLQMGEDASKKWQGEPETRYPQAQSAYGYSFIQDATASSQPAYPQAQFAHGYSFIQAAQSTYQNDTTGLSNIPAFPADEAHHMAHPAQVDAQHSDATPHYGSTTQQNAYFPSSPPLMPYTPRDNVQSFDSEAGFALNEFNNAPNSDMGFATSQFDGLSNVDLSGLTSDALNDFDQDRFFFSEANPTFGADLSAFFPQHNEPSSALEQYYLPADAQANTPSSALGQYDASAGDQGNDGGAQDSSEHDHEQSR</sequence>
<organism evidence="2 3">
    <name type="scientific">Cercospora kikuchii</name>
    <dbReference type="NCBI Taxonomy" id="84275"/>
    <lineage>
        <taxon>Eukaryota</taxon>
        <taxon>Fungi</taxon>
        <taxon>Dikarya</taxon>
        <taxon>Ascomycota</taxon>
        <taxon>Pezizomycotina</taxon>
        <taxon>Dothideomycetes</taxon>
        <taxon>Dothideomycetidae</taxon>
        <taxon>Mycosphaerellales</taxon>
        <taxon>Mycosphaerellaceae</taxon>
        <taxon>Cercospora</taxon>
    </lineage>
</organism>
<feature type="region of interest" description="Disordered" evidence="1">
    <location>
        <begin position="41"/>
        <end position="208"/>
    </location>
</feature>
<dbReference type="EMBL" id="BOLY01000001">
    <property type="protein sequence ID" value="GIZ36781.1"/>
    <property type="molecule type" value="Genomic_DNA"/>
</dbReference>
<feature type="region of interest" description="Disordered" evidence="1">
    <location>
        <begin position="374"/>
        <end position="454"/>
    </location>
</feature>
<feature type="compositionally biased region" description="Polar residues" evidence="1">
    <location>
        <begin position="381"/>
        <end position="395"/>
    </location>
</feature>
<dbReference type="GeneID" id="68285823"/>